<evidence type="ECO:0000259" key="6">
    <source>
        <dbReference type="SMART" id="SM00485"/>
    </source>
</evidence>
<feature type="region of interest" description="Disordered" evidence="5">
    <location>
        <begin position="30"/>
        <end position="67"/>
    </location>
</feature>
<sequence length="167" mass="18441">MRSKPLHRDRLLRWSRSWIRVRVRVWDGWKGGRGEPGEETEEEVDGGGGGDDEDEDGGDDEETGVVGSGGSVRVWISKNLSLSLLNIIVGRIGTETPTNEAGEVTSHLQGMFNRTIRLLEAGIKPVYVFDGQPPDLKKQELAKRYSKTEDASKELTAAIEVALLYCS</sequence>
<evidence type="ECO:0000256" key="3">
    <source>
        <dbReference type="ARBA" id="ARBA00022842"/>
    </source>
</evidence>
<dbReference type="GeneID" id="120275737"/>
<dbReference type="InterPro" id="IPR029060">
    <property type="entry name" value="PIN-like_dom_sf"/>
</dbReference>
<dbReference type="InterPro" id="IPR019974">
    <property type="entry name" value="XPG_CS"/>
</dbReference>
<feature type="domain" description="XPG N-terminal" evidence="6">
    <location>
        <begin position="64"/>
        <end position="151"/>
    </location>
</feature>
<gene>
    <name evidence="8" type="primary">LOC120275737</name>
</gene>
<organism evidence="7 8">
    <name type="scientific">Dioscorea cayennensis subsp. rotundata</name>
    <name type="common">White Guinea yam</name>
    <name type="synonym">Dioscorea rotundata</name>
    <dbReference type="NCBI Taxonomy" id="55577"/>
    <lineage>
        <taxon>Eukaryota</taxon>
        <taxon>Viridiplantae</taxon>
        <taxon>Streptophyta</taxon>
        <taxon>Embryophyta</taxon>
        <taxon>Tracheophyta</taxon>
        <taxon>Spermatophyta</taxon>
        <taxon>Magnoliopsida</taxon>
        <taxon>Liliopsida</taxon>
        <taxon>Dioscoreales</taxon>
        <taxon>Dioscoreaceae</taxon>
        <taxon>Dioscorea</taxon>
    </lineage>
</organism>
<evidence type="ECO:0000256" key="5">
    <source>
        <dbReference type="SAM" id="MobiDB-lite"/>
    </source>
</evidence>
<dbReference type="GO" id="GO:0046872">
    <property type="term" value="F:metal ion binding"/>
    <property type="evidence" value="ECO:0007669"/>
    <property type="project" value="UniProtKB-KW"/>
</dbReference>
<accession>A0AB40CEI2</accession>
<dbReference type="PANTHER" id="PTHR11081:SF9">
    <property type="entry name" value="FLAP ENDONUCLEASE 1"/>
    <property type="match status" value="1"/>
</dbReference>
<keyword evidence="4" id="KW-0234">DNA repair</keyword>
<keyword evidence="2" id="KW-0227">DNA damage</keyword>
<feature type="compositionally biased region" description="Acidic residues" evidence="5">
    <location>
        <begin position="37"/>
        <end position="63"/>
    </location>
</feature>
<dbReference type="Proteomes" id="UP001515500">
    <property type="component" value="Chromosome 14"/>
</dbReference>
<name>A0AB40CEI2_DIOCR</name>
<dbReference type="InterPro" id="IPR006084">
    <property type="entry name" value="XPG/Rad2"/>
</dbReference>
<dbReference type="InterPro" id="IPR006085">
    <property type="entry name" value="XPG_DNA_repair_N"/>
</dbReference>
<dbReference type="Gene3D" id="3.40.50.1010">
    <property type="entry name" value="5'-nuclease"/>
    <property type="match status" value="1"/>
</dbReference>
<dbReference type="Pfam" id="PF00752">
    <property type="entry name" value="XPG_N"/>
    <property type="match status" value="1"/>
</dbReference>
<dbReference type="GO" id="GO:0017108">
    <property type="term" value="F:5'-flap endonuclease activity"/>
    <property type="evidence" value="ECO:0007669"/>
    <property type="project" value="TreeGrafter"/>
</dbReference>
<evidence type="ECO:0000313" key="8">
    <source>
        <dbReference type="RefSeq" id="XP_039138356.1"/>
    </source>
</evidence>
<dbReference type="PROSITE" id="PS00841">
    <property type="entry name" value="XPG_1"/>
    <property type="match status" value="1"/>
</dbReference>
<keyword evidence="3" id="KW-0460">Magnesium</keyword>
<dbReference type="GO" id="GO:0008409">
    <property type="term" value="F:5'-3' exonuclease activity"/>
    <property type="evidence" value="ECO:0007669"/>
    <property type="project" value="TreeGrafter"/>
</dbReference>
<keyword evidence="7" id="KW-1185">Reference proteome</keyword>
<dbReference type="AlphaFoldDB" id="A0AB40CEI2"/>
<evidence type="ECO:0000256" key="1">
    <source>
        <dbReference type="ARBA" id="ARBA00022723"/>
    </source>
</evidence>
<dbReference type="SUPFAM" id="SSF88723">
    <property type="entry name" value="PIN domain-like"/>
    <property type="match status" value="1"/>
</dbReference>
<keyword evidence="1" id="KW-0479">Metal-binding</keyword>
<reference evidence="8" key="1">
    <citation type="submission" date="2025-08" db="UniProtKB">
        <authorList>
            <consortium name="RefSeq"/>
        </authorList>
    </citation>
    <scope>IDENTIFICATION</scope>
</reference>
<protein>
    <submittedName>
        <fullName evidence="8">Flap endonuclease 1-A-like</fullName>
    </submittedName>
</protein>
<dbReference type="GO" id="GO:0006281">
    <property type="term" value="P:DNA repair"/>
    <property type="evidence" value="ECO:0007669"/>
    <property type="project" value="UniProtKB-KW"/>
</dbReference>
<dbReference type="SMART" id="SM00485">
    <property type="entry name" value="XPGN"/>
    <property type="match status" value="1"/>
</dbReference>
<evidence type="ECO:0000313" key="7">
    <source>
        <dbReference type="Proteomes" id="UP001515500"/>
    </source>
</evidence>
<evidence type="ECO:0000256" key="2">
    <source>
        <dbReference type="ARBA" id="ARBA00022763"/>
    </source>
</evidence>
<evidence type="ECO:0000256" key="4">
    <source>
        <dbReference type="ARBA" id="ARBA00023204"/>
    </source>
</evidence>
<proteinExistence type="predicted"/>
<dbReference type="RefSeq" id="XP_039138356.1">
    <property type="nucleotide sequence ID" value="XM_039282422.1"/>
</dbReference>
<dbReference type="PANTHER" id="PTHR11081">
    <property type="entry name" value="FLAP ENDONUCLEASE FAMILY MEMBER"/>
    <property type="match status" value="1"/>
</dbReference>